<evidence type="ECO:0000313" key="5">
    <source>
        <dbReference type="Proteomes" id="UP001501337"/>
    </source>
</evidence>
<keyword evidence="2" id="KW-0547">Nucleotide-binding</keyword>
<dbReference type="InterPro" id="IPR039523">
    <property type="entry name" value="RimK-rel_E_lig_ATP-grasp"/>
</dbReference>
<name>A0ABP7NTB2_9GAMM</name>
<dbReference type="Pfam" id="PF14397">
    <property type="entry name" value="ATPgrasp_ST"/>
    <property type="match status" value="1"/>
</dbReference>
<keyword evidence="2" id="KW-0067">ATP-binding</keyword>
<evidence type="ECO:0000256" key="1">
    <source>
        <dbReference type="ARBA" id="ARBA00023211"/>
    </source>
</evidence>
<protein>
    <submittedName>
        <fullName evidence="4">Alpha-L-glutamate ligase-like protein</fullName>
    </submittedName>
</protein>
<keyword evidence="5" id="KW-1185">Reference proteome</keyword>
<evidence type="ECO:0000259" key="3">
    <source>
        <dbReference type="PROSITE" id="PS50975"/>
    </source>
</evidence>
<dbReference type="PANTHER" id="PTHR21621">
    <property type="entry name" value="RIBOSOMAL PROTEIN S6 MODIFICATION PROTEIN"/>
    <property type="match status" value="1"/>
</dbReference>
<organism evidence="4 5">
    <name type="scientific">Allohahella marinimesophila</name>
    <dbReference type="NCBI Taxonomy" id="1054972"/>
    <lineage>
        <taxon>Bacteria</taxon>
        <taxon>Pseudomonadati</taxon>
        <taxon>Pseudomonadota</taxon>
        <taxon>Gammaproteobacteria</taxon>
        <taxon>Oceanospirillales</taxon>
        <taxon>Hahellaceae</taxon>
        <taxon>Allohahella</taxon>
    </lineage>
</organism>
<comment type="caution">
    <text evidence="4">The sequence shown here is derived from an EMBL/GenBank/DDBJ whole genome shotgun (WGS) entry which is preliminary data.</text>
</comment>
<gene>
    <name evidence="4" type="ORF">GCM10022278_10670</name>
</gene>
<evidence type="ECO:0000313" key="4">
    <source>
        <dbReference type="EMBL" id="GAA3953745.1"/>
    </source>
</evidence>
<dbReference type="PROSITE" id="PS50975">
    <property type="entry name" value="ATP_GRASP"/>
    <property type="match status" value="1"/>
</dbReference>
<dbReference type="NCBIfam" id="TIGR02291">
    <property type="entry name" value="rimK_rel_E_lig"/>
    <property type="match status" value="1"/>
</dbReference>
<sequence>MMSFMSPKALREIGVLGMNMRNADFIMKYNPRNMYPLVDDKLITKKLALEKGIAVPKLYGVISYQHEVHKLEELILQHHTDLVIKPAEGSGGNGIMVLTGKIGKMYSKASGDLVSLSTLQHHVSNTLSGMYSLGGLPDRALFEYRVQFDPFFDKISYQGVPDIRVIVFRGVPVAAMIRLPTRASDGKANLHQGALGLGIDLATGATLDGVCQNQRADHHPDTGYKTKGIEIPNWPAILRLAVECADIVGLGYLGVDIVMDKNLGPLMLELNARPGLNVQIANQRGLVPSLRKLEKIPVLPVSIEERLALAVSVADH</sequence>
<accession>A0ABP7NTB2</accession>
<dbReference type="Proteomes" id="UP001501337">
    <property type="component" value="Unassembled WGS sequence"/>
</dbReference>
<dbReference type="InterPro" id="IPR011758">
    <property type="entry name" value="RimK-rel_E_lig"/>
</dbReference>
<dbReference type="SUPFAM" id="SSF56059">
    <property type="entry name" value="Glutathione synthetase ATP-binding domain-like"/>
    <property type="match status" value="1"/>
</dbReference>
<proteinExistence type="predicted"/>
<reference evidence="5" key="1">
    <citation type="journal article" date="2019" name="Int. J. Syst. Evol. Microbiol.">
        <title>The Global Catalogue of Microorganisms (GCM) 10K type strain sequencing project: providing services to taxonomists for standard genome sequencing and annotation.</title>
        <authorList>
            <consortium name="The Broad Institute Genomics Platform"/>
            <consortium name="The Broad Institute Genome Sequencing Center for Infectious Disease"/>
            <person name="Wu L."/>
            <person name="Ma J."/>
        </authorList>
    </citation>
    <scope>NUCLEOTIDE SEQUENCE [LARGE SCALE GENOMIC DNA]</scope>
    <source>
        <strain evidence="5">JCM 17555</strain>
    </source>
</reference>
<feature type="domain" description="ATP-grasp" evidence="3">
    <location>
        <begin position="45"/>
        <end position="312"/>
    </location>
</feature>
<evidence type="ECO:0000256" key="2">
    <source>
        <dbReference type="PROSITE-ProRule" id="PRU00409"/>
    </source>
</evidence>
<dbReference type="PANTHER" id="PTHR21621:SF0">
    <property type="entry name" value="BETA-CITRYLGLUTAMATE SYNTHASE B-RELATED"/>
    <property type="match status" value="1"/>
</dbReference>
<dbReference type="RefSeq" id="WP_344804067.1">
    <property type="nucleotide sequence ID" value="NZ_BAABBO010000005.1"/>
</dbReference>
<dbReference type="EMBL" id="BAABBO010000005">
    <property type="protein sequence ID" value="GAA3953745.1"/>
    <property type="molecule type" value="Genomic_DNA"/>
</dbReference>
<dbReference type="Gene3D" id="3.30.470.20">
    <property type="entry name" value="ATP-grasp fold, B domain"/>
    <property type="match status" value="1"/>
</dbReference>
<keyword evidence="1" id="KW-0464">Manganese</keyword>
<dbReference type="InterPro" id="IPR011761">
    <property type="entry name" value="ATP-grasp"/>
</dbReference>